<dbReference type="InterPro" id="IPR020939">
    <property type="entry name" value="Ribosomal_bL34_CS"/>
</dbReference>
<dbReference type="PANTHER" id="PTHR14503">
    <property type="entry name" value="MITOCHONDRIAL RIBOSOMAL PROTEIN 34 FAMILY MEMBER"/>
    <property type="match status" value="1"/>
</dbReference>
<dbReference type="PROSITE" id="PS00784">
    <property type="entry name" value="RIBOSOMAL_L34"/>
    <property type="match status" value="1"/>
</dbReference>
<keyword evidence="8" id="KW-1185">Reference proteome</keyword>
<organism evidence="7 8">
    <name type="scientific">Hydrotalea sandarakina</name>
    <dbReference type="NCBI Taxonomy" id="1004304"/>
    <lineage>
        <taxon>Bacteria</taxon>
        <taxon>Pseudomonadati</taxon>
        <taxon>Bacteroidota</taxon>
        <taxon>Chitinophagia</taxon>
        <taxon>Chitinophagales</taxon>
        <taxon>Chitinophagaceae</taxon>
        <taxon>Hydrotalea</taxon>
    </lineage>
</organism>
<dbReference type="Pfam" id="PF00468">
    <property type="entry name" value="Ribosomal_L34"/>
    <property type="match status" value="1"/>
</dbReference>
<dbReference type="Proteomes" id="UP000249720">
    <property type="component" value="Unassembled WGS sequence"/>
</dbReference>
<dbReference type="FunFam" id="1.10.287.3980:FF:000001">
    <property type="entry name" value="Mitochondrial ribosomal protein L34"/>
    <property type="match status" value="1"/>
</dbReference>
<comment type="similarity">
    <text evidence="1 5">Belongs to the bacterial ribosomal protein bL34 family.</text>
</comment>
<dbReference type="GO" id="GO:0006412">
    <property type="term" value="P:translation"/>
    <property type="evidence" value="ECO:0007669"/>
    <property type="project" value="UniProtKB-UniRule"/>
</dbReference>
<name>A0A2W7S6E9_9BACT</name>
<feature type="compositionally biased region" description="Basic residues" evidence="6">
    <location>
        <begin position="31"/>
        <end position="42"/>
    </location>
</feature>
<dbReference type="PANTHER" id="PTHR14503:SF4">
    <property type="entry name" value="LARGE RIBOSOMAL SUBUNIT PROTEIN BL34M"/>
    <property type="match status" value="1"/>
</dbReference>
<reference evidence="7 8" key="1">
    <citation type="submission" date="2018-06" db="EMBL/GenBank/DDBJ databases">
        <title>Genomic Encyclopedia of Archaeal and Bacterial Type Strains, Phase II (KMG-II): from individual species to whole genera.</title>
        <authorList>
            <person name="Goeker M."/>
        </authorList>
    </citation>
    <scope>NUCLEOTIDE SEQUENCE [LARGE SCALE GENOMIC DNA]</scope>
    <source>
        <strain evidence="7 8">DSM 23241</strain>
    </source>
</reference>
<evidence type="ECO:0000256" key="3">
    <source>
        <dbReference type="ARBA" id="ARBA00023274"/>
    </source>
</evidence>
<dbReference type="Gene3D" id="1.10.287.3980">
    <property type="match status" value="1"/>
</dbReference>
<dbReference type="GO" id="GO:1990904">
    <property type="term" value="C:ribonucleoprotein complex"/>
    <property type="evidence" value="ECO:0007669"/>
    <property type="project" value="UniProtKB-KW"/>
</dbReference>
<keyword evidence="3 5" id="KW-0687">Ribonucleoprotein</keyword>
<evidence type="ECO:0000256" key="1">
    <source>
        <dbReference type="ARBA" id="ARBA00010111"/>
    </source>
</evidence>
<protein>
    <recommendedName>
        <fullName evidence="4 5">Large ribosomal subunit protein bL34</fullName>
    </recommendedName>
</protein>
<dbReference type="InterPro" id="IPR000271">
    <property type="entry name" value="Ribosomal_bL34"/>
</dbReference>
<keyword evidence="2 5" id="KW-0689">Ribosomal protein</keyword>
<dbReference type="GO" id="GO:0005840">
    <property type="term" value="C:ribosome"/>
    <property type="evidence" value="ECO:0007669"/>
    <property type="project" value="UniProtKB-KW"/>
</dbReference>
<gene>
    <name evidence="5" type="primary">rpmH</name>
    <name evidence="7" type="ORF">LX80_01501</name>
</gene>
<proteinExistence type="inferred from homology"/>
<dbReference type="NCBIfam" id="TIGR01030">
    <property type="entry name" value="rpmH_bact"/>
    <property type="match status" value="1"/>
</dbReference>
<evidence type="ECO:0000313" key="7">
    <source>
        <dbReference type="EMBL" id="PZX62807.1"/>
    </source>
</evidence>
<dbReference type="AlphaFoldDB" id="A0A2W7S6E9"/>
<dbReference type="RefSeq" id="WP_074419624.1">
    <property type="nucleotide sequence ID" value="NZ_QKZV01000004.1"/>
</dbReference>
<sequence length="51" mass="6104">MKRTFQPHKRRRKSVHGFRKRMQTANGRKVLASRRRKGRKKLTVSSEKGLK</sequence>
<evidence type="ECO:0000256" key="6">
    <source>
        <dbReference type="SAM" id="MobiDB-lite"/>
    </source>
</evidence>
<dbReference type="GO" id="GO:0003735">
    <property type="term" value="F:structural constituent of ribosome"/>
    <property type="evidence" value="ECO:0007669"/>
    <property type="project" value="InterPro"/>
</dbReference>
<dbReference type="OrthoDB" id="9804164at2"/>
<feature type="compositionally biased region" description="Basic residues" evidence="6">
    <location>
        <begin position="1"/>
        <end position="22"/>
    </location>
</feature>
<accession>A0A2W7S6E9</accession>
<evidence type="ECO:0000256" key="5">
    <source>
        <dbReference type="HAMAP-Rule" id="MF_00391"/>
    </source>
</evidence>
<dbReference type="EMBL" id="QKZV01000004">
    <property type="protein sequence ID" value="PZX62807.1"/>
    <property type="molecule type" value="Genomic_DNA"/>
</dbReference>
<evidence type="ECO:0000313" key="8">
    <source>
        <dbReference type="Proteomes" id="UP000249720"/>
    </source>
</evidence>
<evidence type="ECO:0000256" key="2">
    <source>
        <dbReference type="ARBA" id="ARBA00022980"/>
    </source>
</evidence>
<evidence type="ECO:0000256" key="4">
    <source>
        <dbReference type="ARBA" id="ARBA00035177"/>
    </source>
</evidence>
<comment type="caution">
    <text evidence="7">The sequence shown here is derived from an EMBL/GenBank/DDBJ whole genome shotgun (WGS) entry which is preliminary data.</text>
</comment>
<feature type="region of interest" description="Disordered" evidence="6">
    <location>
        <begin position="1"/>
        <end position="51"/>
    </location>
</feature>
<dbReference type="HAMAP" id="MF_00391">
    <property type="entry name" value="Ribosomal_bL34"/>
    <property type="match status" value="1"/>
</dbReference>